<dbReference type="Proteomes" id="UP000186607">
    <property type="component" value="Unassembled WGS sequence"/>
</dbReference>
<name>A0A1U7P4J3_9DEIO</name>
<reference evidence="2 3" key="1">
    <citation type="submission" date="2017-01" db="EMBL/GenBank/DDBJ databases">
        <title>Genome Analysis of Deinococcus marmoris KOPRI26562.</title>
        <authorList>
            <person name="Kim J.H."/>
            <person name="Oh H.-M."/>
        </authorList>
    </citation>
    <scope>NUCLEOTIDE SEQUENCE [LARGE SCALE GENOMIC DNA]</scope>
    <source>
        <strain evidence="2 3">KOPRI26562</strain>
    </source>
</reference>
<dbReference type="STRING" id="249408.BOO71_0000838"/>
<accession>A0A1U7P4J3</accession>
<feature type="transmembrane region" description="Helical" evidence="1">
    <location>
        <begin position="37"/>
        <end position="55"/>
    </location>
</feature>
<dbReference type="AlphaFoldDB" id="A0A1U7P4J3"/>
<proteinExistence type="predicted"/>
<protein>
    <submittedName>
        <fullName evidence="2">Uncharacterized protein</fullName>
    </submittedName>
</protein>
<evidence type="ECO:0000313" key="3">
    <source>
        <dbReference type="Proteomes" id="UP000186607"/>
    </source>
</evidence>
<keyword evidence="1" id="KW-0812">Transmembrane</keyword>
<organism evidence="2 3">
    <name type="scientific">Deinococcus marmoris</name>
    <dbReference type="NCBI Taxonomy" id="249408"/>
    <lineage>
        <taxon>Bacteria</taxon>
        <taxon>Thermotogati</taxon>
        <taxon>Deinococcota</taxon>
        <taxon>Deinococci</taxon>
        <taxon>Deinococcales</taxon>
        <taxon>Deinococcaceae</taxon>
        <taxon>Deinococcus</taxon>
    </lineage>
</organism>
<dbReference type="RefSeq" id="WP_175607329.1">
    <property type="nucleotide sequence ID" value="NZ_MSTI01000009.1"/>
</dbReference>
<keyword evidence="1" id="KW-0472">Membrane</keyword>
<sequence>MALWLFCGFILLSATFILMLSMGPLKGAPNAGALRTVALVQFAAAALLAVARVSGAA</sequence>
<evidence type="ECO:0000256" key="1">
    <source>
        <dbReference type="SAM" id="Phobius"/>
    </source>
</evidence>
<dbReference type="EMBL" id="MSTI01000009">
    <property type="protein sequence ID" value="OLV20079.1"/>
    <property type="molecule type" value="Genomic_DNA"/>
</dbReference>
<gene>
    <name evidence="2" type="ORF">BOO71_0000838</name>
</gene>
<comment type="caution">
    <text evidence="2">The sequence shown here is derived from an EMBL/GenBank/DDBJ whole genome shotgun (WGS) entry which is preliminary data.</text>
</comment>
<keyword evidence="3" id="KW-1185">Reference proteome</keyword>
<keyword evidence="1" id="KW-1133">Transmembrane helix</keyword>
<evidence type="ECO:0000313" key="2">
    <source>
        <dbReference type="EMBL" id="OLV20079.1"/>
    </source>
</evidence>